<evidence type="ECO:0000313" key="1">
    <source>
        <dbReference type="EMBL" id="ETD96305.1"/>
    </source>
</evidence>
<evidence type="ECO:0000313" key="2">
    <source>
        <dbReference type="Proteomes" id="UP000018717"/>
    </source>
</evidence>
<protein>
    <submittedName>
        <fullName evidence="1">Uncharacterized protein</fullName>
    </submittedName>
</protein>
<comment type="caution">
    <text evidence="1">The sequence shown here is derived from an EMBL/GenBank/DDBJ whole genome shotgun (WGS) entry which is preliminary data.</text>
</comment>
<dbReference type="AlphaFoldDB" id="V8I5L4"/>
<sequence>MFADIILIRLQLQKKQIRKNFQILVEKIMLWLHH</sequence>
<reference evidence="1 2" key="1">
    <citation type="submission" date="2013-11" db="EMBL/GenBank/DDBJ databases">
        <title>Genome sequencing of Streptococcus mitis strains.</title>
        <authorList>
            <person name="Ikryannikova L.N."/>
            <person name="Ilina E.N."/>
            <person name="Kostryukova E.S."/>
            <person name="Karpova I.Y."/>
            <person name="Semashko T.A."/>
            <person name="Larin A.K."/>
            <person name="Ischenko D.S."/>
            <person name="Savinova T.A."/>
            <person name="Dubovickaya V.A."/>
            <person name="Sidorenko S.V."/>
            <person name="Govorun V.M."/>
        </authorList>
    </citation>
    <scope>NUCLEOTIDE SEQUENCE [LARGE SCALE GENOMIC DNA]</scope>
    <source>
        <strain evidence="1 2">21/39</strain>
    </source>
</reference>
<proteinExistence type="predicted"/>
<gene>
    <name evidence="1" type="ORF">U757_05990</name>
</gene>
<organism evidence="1 2">
    <name type="scientific">Streptococcus mitis 21/39</name>
    <dbReference type="NCBI Taxonomy" id="1415765"/>
    <lineage>
        <taxon>Bacteria</taxon>
        <taxon>Bacillati</taxon>
        <taxon>Bacillota</taxon>
        <taxon>Bacilli</taxon>
        <taxon>Lactobacillales</taxon>
        <taxon>Streptococcaceae</taxon>
        <taxon>Streptococcus</taxon>
        <taxon>Streptococcus mitis group</taxon>
    </lineage>
</organism>
<accession>V8I5L4</accession>
<dbReference type="Proteomes" id="UP000018717">
    <property type="component" value="Unassembled WGS sequence"/>
</dbReference>
<dbReference type="EMBL" id="AYRR01000006">
    <property type="protein sequence ID" value="ETD96305.1"/>
    <property type="molecule type" value="Genomic_DNA"/>
</dbReference>
<name>V8I5L4_STRMT</name>